<dbReference type="AlphaFoldDB" id="A0A9X3PT80"/>
<reference evidence="8 10" key="2">
    <citation type="submission" date="2023-07" db="EMBL/GenBank/DDBJ databases">
        <title>Sequencing the genomes of 1000 actinobacteria strains.</title>
        <authorList>
            <person name="Klenk H.-P."/>
        </authorList>
    </citation>
    <scope>NUCLEOTIDE SEQUENCE [LARGE SCALE GENOMIC DNA]</scope>
    <source>
        <strain evidence="8 10">DSM 44724</strain>
    </source>
</reference>
<gene>
    <name evidence="7" type="primary">efeO</name>
    <name evidence="8" type="ORF">J2S69_001299</name>
    <name evidence="7" type="ORF">O2L01_08230</name>
</gene>
<protein>
    <submittedName>
        <fullName evidence="8">Iron uptake system component EfeO</fullName>
    </submittedName>
    <submittedName>
        <fullName evidence="7">Iron uptake system protein EfeO</fullName>
    </submittedName>
</protein>
<evidence type="ECO:0000256" key="4">
    <source>
        <dbReference type="SAM" id="SignalP"/>
    </source>
</evidence>
<dbReference type="RefSeq" id="WP_270121429.1">
    <property type="nucleotide sequence ID" value="NZ_BAAAOM010000002.1"/>
</dbReference>
<dbReference type="NCBIfam" id="NF007697">
    <property type="entry name" value="PRK10378.1"/>
    <property type="match status" value="1"/>
</dbReference>
<reference evidence="7" key="1">
    <citation type="submission" date="2022-12" db="EMBL/GenBank/DDBJ databases">
        <title>Gycomyces niveus sp.nov., a novel actinomycete isolated from soil in Shouguang.</title>
        <authorList>
            <person name="Yang X."/>
        </authorList>
    </citation>
    <scope>NUCLEOTIDE SEQUENCE</scope>
    <source>
        <strain evidence="7">DSM 44724</strain>
    </source>
</reference>
<dbReference type="InterPro" id="IPR018976">
    <property type="entry name" value="Imelysin-like"/>
</dbReference>
<evidence type="ECO:0000313" key="9">
    <source>
        <dbReference type="Proteomes" id="UP001145799"/>
    </source>
</evidence>
<feature type="domain" description="EfeO-type cupredoxin-like" evidence="6">
    <location>
        <begin position="14"/>
        <end position="119"/>
    </location>
</feature>
<evidence type="ECO:0000313" key="8">
    <source>
        <dbReference type="EMBL" id="MDR7337580.1"/>
    </source>
</evidence>
<feature type="chain" id="PRO_5040929312" evidence="4">
    <location>
        <begin position="21"/>
        <end position="378"/>
    </location>
</feature>
<dbReference type="InterPro" id="IPR034981">
    <property type="entry name" value="Imelysin-like_EfeO/Algp7"/>
</dbReference>
<dbReference type="EMBL" id="JAPZVQ010000003">
    <property type="protein sequence ID" value="MDA1384968.1"/>
    <property type="molecule type" value="Genomic_DNA"/>
</dbReference>
<dbReference type="InterPro" id="IPR038352">
    <property type="entry name" value="Imelysin_sf"/>
</dbReference>
<keyword evidence="3 4" id="KW-0732">Signal</keyword>
<evidence type="ECO:0000256" key="2">
    <source>
        <dbReference type="ARBA" id="ARBA00005989"/>
    </source>
</evidence>
<sequence length="378" mass="40063">MRHHRIAALAAAAATLAALAACTEEPADDAADGGPIEVLATDDACDVAVSEAAAGTVTFQVKNEGAKVTEFYVYADGNRVMGEVENITPGLTRELVVELPAAEYETACKPGMTGDGIRAAFTVTGEAASLSEDEALQAAVASYKEYVANQSAALVEQTGLFTEAVKAGDIDGAKALYPVARTYWERIEPVAEIFGDLDPKVDAREDDFAAGPADPAFTGFHKLEYDLWITGDVSASGPIADQLTADVQEVVARAEAEELSPLQLANGAKELLDEIATSKITGEEDRYSHTDLWDFAANLEGSEAAIASMRPVLEERDPDLVAALDERFAAAWDALEAHRTDDGWRFHDELTQEELGALSDAINALGEEVSKVAAVVAQ</sequence>
<feature type="domain" description="Imelysin-like" evidence="5">
    <location>
        <begin position="139"/>
        <end position="370"/>
    </location>
</feature>
<evidence type="ECO:0000259" key="6">
    <source>
        <dbReference type="Pfam" id="PF13473"/>
    </source>
</evidence>
<dbReference type="Pfam" id="PF09375">
    <property type="entry name" value="Peptidase_M75"/>
    <property type="match status" value="1"/>
</dbReference>
<dbReference type="InterPro" id="IPR050894">
    <property type="entry name" value="EfeM/EfeO_iron_uptake"/>
</dbReference>
<keyword evidence="10" id="KW-1185">Reference proteome</keyword>
<dbReference type="NCBIfam" id="NF041757">
    <property type="entry name" value="EfeO"/>
    <property type="match status" value="1"/>
</dbReference>
<evidence type="ECO:0000313" key="7">
    <source>
        <dbReference type="EMBL" id="MDA1384968.1"/>
    </source>
</evidence>
<dbReference type="Pfam" id="PF13473">
    <property type="entry name" value="Cupredoxin_1"/>
    <property type="match status" value="1"/>
</dbReference>
<organism evidence="7 9">
    <name type="scientific">Glycomyces lechevalierae</name>
    <dbReference type="NCBI Taxonomy" id="256034"/>
    <lineage>
        <taxon>Bacteria</taxon>
        <taxon>Bacillati</taxon>
        <taxon>Actinomycetota</taxon>
        <taxon>Actinomycetes</taxon>
        <taxon>Glycomycetales</taxon>
        <taxon>Glycomycetaceae</taxon>
        <taxon>Glycomyces</taxon>
    </lineage>
</organism>
<evidence type="ECO:0000313" key="10">
    <source>
        <dbReference type="Proteomes" id="UP001183604"/>
    </source>
</evidence>
<dbReference type="EMBL" id="JAVDYD010000001">
    <property type="protein sequence ID" value="MDR7337580.1"/>
    <property type="molecule type" value="Genomic_DNA"/>
</dbReference>
<comment type="caution">
    <text evidence="7">The sequence shown here is derived from an EMBL/GenBank/DDBJ whole genome shotgun (WGS) entry which is preliminary data.</text>
</comment>
<feature type="signal peptide" evidence="4">
    <location>
        <begin position="1"/>
        <end position="20"/>
    </location>
</feature>
<dbReference type="InterPro" id="IPR053377">
    <property type="entry name" value="Iron_uptake_EfeM/EfeO"/>
</dbReference>
<accession>A0A9X3PT80</accession>
<evidence type="ECO:0000256" key="3">
    <source>
        <dbReference type="ARBA" id="ARBA00022729"/>
    </source>
</evidence>
<dbReference type="Proteomes" id="UP001145799">
    <property type="component" value="Unassembled WGS sequence"/>
</dbReference>
<dbReference type="PANTHER" id="PTHR39192:SF1">
    <property type="entry name" value="IRON UPTAKE SYSTEM COMPONENT EFEO"/>
    <property type="match status" value="1"/>
</dbReference>
<dbReference type="CDD" id="cd14656">
    <property type="entry name" value="Imelysin-like_EfeO"/>
    <property type="match status" value="1"/>
</dbReference>
<evidence type="ECO:0000256" key="1">
    <source>
        <dbReference type="ARBA" id="ARBA00004418"/>
    </source>
</evidence>
<dbReference type="InterPro" id="IPR028096">
    <property type="entry name" value="EfeO_Cupredoxin"/>
</dbReference>
<dbReference type="GO" id="GO:0042597">
    <property type="term" value="C:periplasmic space"/>
    <property type="evidence" value="ECO:0007669"/>
    <property type="project" value="UniProtKB-SubCell"/>
</dbReference>
<dbReference type="PANTHER" id="PTHR39192">
    <property type="entry name" value="IRON UPTAKE SYSTEM COMPONENT EFEO"/>
    <property type="match status" value="1"/>
</dbReference>
<dbReference type="Proteomes" id="UP001183604">
    <property type="component" value="Unassembled WGS sequence"/>
</dbReference>
<dbReference type="PROSITE" id="PS51257">
    <property type="entry name" value="PROKAR_LIPOPROTEIN"/>
    <property type="match status" value="1"/>
</dbReference>
<comment type="subcellular location">
    <subcellularLocation>
        <location evidence="1">Periplasm</location>
    </subcellularLocation>
</comment>
<proteinExistence type="inferred from homology"/>
<dbReference type="Gene3D" id="1.20.1420.20">
    <property type="entry name" value="M75 peptidase, HXXE motif"/>
    <property type="match status" value="1"/>
</dbReference>
<evidence type="ECO:0000259" key="5">
    <source>
        <dbReference type="Pfam" id="PF09375"/>
    </source>
</evidence>
<comment type="similarity">
    <text evidence="2">Belongs to the EfeM/EfeO family.</text>
</comment>
<name>A0A9X3PT80_9ACTN</name>